<dbReference type="EMBL" id="MVBN01000011">
    <property type="protein sequence ID" value="OOK65352.1"/>
    <property type="molecule type" value="Genomic_DNA"/>
</dbReference>
<reference evidence="1 2" key="1">
    <citation type="submission" date="2017-02" db="EMBL/GenBank/DDBJ databases">
        <title>Complete genome sequences of Mycobacterium kansasii strains isolated from rhesus macaques.</title>
        <authorList>
            <person name="Panda A."/>
            <person name="Nagaraj S."/>
            <person name="Zhao X."/>
            <person name="Tettelin H."/>
            <person name="Detolla L.J."/>
        </authorList>
    </citation>
    <scope>NUCLEOTIDE SEQUENCE [LARGE SCALE GENOMIC DNA]</scope>
    <source>
        <strain evidence="1 2">11-3469</strain>
    </source>
</reference>
<evidence type="ECO:0000313" key="2">
    <source>
        <dbReference type="Proteomes" id="UP000188532"/>
    </source>
</evidence>
<evidence type="ECO:0000313" key="1">
    <source>
        <dbReference type="EMBL" id="OOK65352.1"/>
    </source>
</evidence>
<organism evidence="1 2">
    <name type="scientific">Mycobacterium kansasii</name>
    <dbReference type="NCBI Taxonomy" id="1768"/>
    <lineage>
        <taxon>Bacteria</taxon>
        <taxon>Bacillati</taxon>
        <taxon>Actinomycetota</taxon>
        <taxon>Actinomycetes</taxon>
        <taxon>Mycobacteriales</taxon>
        <taxon>Mycobacteriaceae</taxon>
        <taxon>Mycobacterium</taxon>
    </lineage>
</organism>
<protein>
    <submittedName>
        <fullName evidence="1">Uncharacterized protein</fullName>
    </submittedName>
</protein>
<name>A0A1V3WER8_MYCKA</name>
<comment type="caution">
    <text evidence="1">The sequence shown here is derived from an EMBL/GenBank/DDBJ whole genome shotgun (WGS) entry which is preliminary data.</text>
</comment>
<accession>A0A1V3WER8</accession>
<proteinExistence type="predicted"/>
<gene>
    <name evidence="1" type="ORF">BZL29_7708</name>
</gene>
<dbReference type="Proteomes" id="UP000188532">
    <property type="component" value="Unassembled WGS sequence"/>
</dbReference>
<dbReference type="AlphaFoldDB" id="A0A1V3WER8"/>
<sequence length="54" mass="5990">MRQQDQTPVTTVAQLGLRRFAPAIFHHSLGEADPRWVSPMTSTLVADDTGAVRR</sequence>